<accession>M1A840</accession>
<feature type="transmembrane region" description="Helical" evidence="1">
    <location>
        <begin position="12"/>
        <end position="36"/>
    </location>
</feature>
<keyword evidence="3" id="KW-1185">Reference proteome</keyword>
<sequence length="52" mass="5416">MVDVAVRDGVSVGAGVGFGVQSVGLPLVVDALTLYVKSARNMMKILSCILKH</sequence>
<reference evidence="2" key="2">
    <citation type="submission" date="2015-06" db="UniProtKB">
        <authorList>
            <consortium name="EnsemblPlants"/>
        </authorList>
    </citation>
    <scope>IDENTIFICATION</scope>
    <source>
        <strain evidence="2">DM1-3 516 R44</strain>
    </source>
</reference>
<evidence type="ECO:0000313" key="2">
    <source>
        <dbReference type="EnsemblPlants" id="PGSC0003DMT400016759"/>
    </source>
</evidence>
<dbReference type="Proteomes" id="UP000011115">
    <property type="component" value="Unassembled WGS sequence"/>
</dbReference>
<proteinExistence type="predicted"/>
<dbReference type="Gramene" id="PGSC0003DMT400016759">
    <property type="protein sequence ID" value="PGSC0003DMT400016759"/>
    <property type="gene ID" value="PGSC0003DMG400006549"/>
</dbReference>
<keyword evidence="1" id="KW-0472">Membrane</keyword>
<dbReference type="AlphaFoldDB" id="M1A840"/>
<name>M1A840_SOLTU</name>
<reference evidence="3" key="1">
    <citation type="journal article" date="2011" name="Nature">
        <title>Genome sequence and analysis of the tuber crop potato.</title>
        <authorList>
            <consortium name="The Potato Genome Sequencing Consortium"/>
        </authorList>
    </citation>
    <scope>NUCLEOTIDE SEQUENCE [LARGE SCALE GENOMIC DNA]</scope>
    <source>
        <strain evidence="3">cv. DM1-3 516 R44</strain>
    </source>
</reference>
<keyword evidence="1" id="KW-1133">Transmembrane helix</keyword>
<dbReference type="HOGENOM" id="CLU_3091063_0_0_1"/>
<organism evidence="2 3">
    <name type="scientific">Solanum tuberosum</name>
    <name type="common">Potato</name>
    <dbReference type="NCBI Taxonomy" id="4113"/>
    <lineage>
        <taxon>Eukaryota</taxon>
        <taxon>Viridiplantae</taxon>
        <taxon>Streptophyta</taxon>
        <taxon>Embryophyta</taxon>
        <taxon>Tracheophyta</taxon>
        <taxon>Spermatophyta</taxon>
        <taxon>Magnoliopsida</taxon>
        <taxon>eudicotyledons</taxon>
        <taxon>Gunneridae</taxon>
        <taxon>Pentapetalae</taxon>
        <taxon>asterids</taxon>
        <taxon>lamiids</taxon>
        <taxon>Solanales</taxon>
        <taxon>Solanaceae</taxon>
        <taxon>Solanoideae</taxon>
        <taxon>Solaneae</taxon>
        <taxon>Solanum</taxon>
    </lineage>
</organism>
<dbReference type="EnsemblPlants" id="PGSC0003DMT400016759">
    <property type="protein sequence ID" value="PGSC0003DMT400016759"/>
    <property type="gene ID" value="PGSC0003DMG400006549"/>
</dbReference>
<keyword evidence="1" id="KW-0812">Transmembrane</keyword>
<protein>
    <submittedName>
        <fullName evidence="2">Uncharacterized protein</fullName>
    </submittedName>
</protein>
<evidence type="ECO:0000313" key="3">
    <source>
        <dbReference type="Proteomes" id="UP000011115"/>
    </source>
</evidence>
<evidence type="ECO:0000256" key="1">
    <source>
        <dbReference type="SAM" id="Phobius"/>
    </source>
</evidence>